<comment type="similarity">
    <text evidence="2">Belongs to the SusD family.</text>
</comment>
<organism evidence="8 9">
    <name type="scientific">Sphingobacterium corticibacter</name>
    <dbReference type="NCBI Taxonomy" id="2171749"/>
    <lineage>
        <taxon>Bacteria</taxon>
        <taxon>Pseudomonadati</taxon>
        <taxon>Bacteroidota</taxon>
        <taxon>Sphingobacteriia</taxon>
        <taxon>Sphingobacteriales</taxon>
        <taxon>Sphingobacteriaceae</taxon>
        <taxon>Sphingobacterium</taxon>
    </lineage>
</organism>
<dbReference type="Proteomes" id="UP000245627">
    <property type="component" value="Unassembled WGS sequence"/>
</dbReference>
<feature type="domain" description="RagB/SusD" evidence="6">
    <location>
        <begin position="340"/>
        <end position="565"/>
    </location>
</feature>
<evidence type="ECO:0000259" key="7">
    <source>
        <dbReference type="Pfam" id="PF14322"/>
    </source>
</evidence>
<comment type="caution">
    <text evidence="8">The sequence shown here is derived from an EMBL/GenBank/DDBJ whole genome shotgun (WGS) entry which is preliminary data.</text>
</comment>
<dbReference type="EMBL" id="QDKG01000001">
    <property type="protein sequence ID" value="PVH26950.1"/>
    <property type="molecule type" value="Genomic_DNA"/>
</dbReference>
<evidence type="ECO:0000259" key="6">
    <source>
        <dbReference type="Pfam" id="PF07980"/>
    </source>
</evidence>
<keyword evidence="4" id="KW-0472">Membrane</keyword>
<reference evidence="8 9" key="1">
    <citation type="submission" date="2018-04" db="EMBL/GenBank/DDBJ databases">
        <title>Sphingobacterium cortibacter sp. nov.</title>
        <authorList>
            <person name="Li Y."/>
        </authorList>
    </citation>
    <scope>NUCLEOTIDE SEQUENCE [LARGE SCALE GENOMIC DNA]</scope>
    <source>
        <strain evidence="8 9">2c-3</strain>
    </source>
</reference>
<evidence type="ECO:0000256" key="1">
    <source>
        <dbReference type="ARBA" id="ARBA00004442"/>
    </source>
</evidence>
<dbReference type="OrthoDB" id="5694214at2"/>
<dbReference type="InterPro" id="IPR012944">
    <property type="entry name" value="SusD_RagB_dom"/>
</dbReference>
<feature type="domain" description="SusD-like N-terminal" evidence="7">
    <location>
        <begin position="27"/>
        <end position="228"/>
    </location>
</feature>
<evidence type="ECO:0000313" key="9">
    <source>
        <dbReference type="Proteomes" id="UP000245627"/>
    </source>
</evidence>
<gene>
    <name evidence="8" type="ORF">DC487_04975</name>
</gene>
<dbReference type="Pfam" id="PF14322">
    <property type="entry name" value="SusD-like_3"/>
    <property type="match status" value="1"/>
</dbReference>
<dbReference type="AlphaFoldDB" id="A0A2T8HNG5"/>
<keyword evidence="5" id="KW-0998">Cell outer membrane</keyword>
<evidence type="ECO:0000313" key="8">
    <source>
        <dbReference type="EMBL" id="PVH26950.1"/>
    </source>
</evidence>
<dbReference type="SUPFAM" id="SSF48452">
    <property type="entry name" value="TPR-like"/>
    <property type="match status" value="1"/>
</dbReference>
<evidence type="ECO:0000256" key="3">
    <source>
        <dbReference type="ARBA" id="ARBA00022729"/>
    </source>
</evidence>
<dbReference type="InterPro" id="IPR033985">
    <property type="entry name" value="SusD-like_N"/>
</dbReference>
<name>A0A2T8HNG5_9SPHI</name>
<proteinExistence type="inferred from homology"/>
<dbReference type="InterPro" id="IPR011990">
    <property type="entry name" value="TPR-like_helical_dom_sf"/>
</dbReference>
<keyword evidence="9" id="KW-1185">Reference proteome</keyword>
<keyword evidence="3" id="KW-0732">Signal</keyword>
<sequence length="666" mass="73947">MMKLNSQFFTKYMLLIGAVAGLSSCEKFLDIEPPSQIIPENYLEEESQLAAYTIARYTELLPSHGNWSYGTFGNDGGTDNMVTPSVNNRYVPGQQRVAANGGEWSFTSIFQANYYLNTVVPKWKAGTIFGSSENVAHYVGEGYFLRAMAYFQKLQTLGDFPIMKTTMNDSDPALLIEASRRSPRNEVARFILSDLDSAIMLLKVQAPGGRKQRIAKHAALLLKSRVALYEGTWLKYFKGTAYVPNGPEWPGATKEFTSNYQYSSGGIDQEIDFFLTEAMSSAQVVADEVALVENTGIIESPANENPYFNMFSAVNMSTYSEVLLWREYSQSVVTHNVPVNSQTGNYAVGTTRSLVESYLMANGLPIYATGSGYQGDDYLANVRANRDGRLNLFLKEPAQRNILVNRGAGNAEVAVEPTPQILATNWEQKYTTGYALRKGLSYDGLQMNNGQGFTGSITFRASEAYLNYIEACYEKNGSIDGKAQGYWRALRTRAKVDPDYSKTIAATEMSKETLDWGAYSAGNLISPTLYNIRRERRSELIAEGLRWMDLKRWRAMDQMAQTPYHFEGFKLWGPMKDWYQASALVFGASNSNAIVSDPARSAYLRPLEIQGSSLGYNGARFTMAHYLEPIAALHFILTSPDNSAATSVIYQNPGWTTAGGSAPNGF</sequence>
<evidence type="ECO:0000256" key="4">
    <source>
        <dbReference type="ARBA" id="ARBA00023136"/>
    </source>
</evidence>
<evidence type="ECO:0000256" key="5">
    <source>
        <dbReference type="ARBA" id="ARBA00023237"/>
    </source>
</evidence>
<comment type="subcellular location">
    <subcellularLocation>
        <location evidence="1">Cell outer membrane</location>
    </subcellularLocation>
</comment>
<protein>
    <submittedName>
        <fullName evidence="8">RagB/SusD family nutrient uptake outer membrane protein</fullName>
    </submittedName>
</protein>
<accession>A0A2T8HNG5</accession>
<dbReference type="Gene3D" id="1.25.40.390">
    <property type="match status" value="1"/>
</dbReference>
<dbReference type="Pfam" id="PF07980">
    <property type="entry name" value="SusD_RagB"/>
    <property type="match status" value="1"/>
</dbReference>
<evidence type="ECO:0000256" key="2">
    <source>
        <dbReference type="ARBA" id="ARBA00006275"/>
    </source>
</evidence>
<dbReference type="GO" id="GO:0009279">
    <property type="term" value="C:cell outer membrane"/>
    <property type="evidence" value="ECO:0007669"/>
    <property type="project" value="UniProtKB-SubCell"/>
</dbReference>
<dbReference type="PROSITE" id="PS51257">
    <property type="entry name" value="PROKAR_LIPOPROTEIN"/>
    <property type="match status" value="1"/>
</dbReference>